<dbReference type="SUPFAM" id="SSF46785">
    <property type="entry name" value="Winged helix' DNA-binding domain"/>
    <property type="match status" value="1"/>
</dbReference>
<reference evidence="5" key="1">
    <citation type="submission" date="2022-10" db="EMBL/GenBank/DDBJ databases">
        <title>The WGS of Solirubrobacter ginsenosidimutans DSM 21036.</title>
        <authorList>
            <person name="Jiang Z."/>
        </authorList>
    </citation>
    <scope>NUCLEOTIDE SEQUENCE</scope>
    <source>
        <strain evidence="5">DSM 21036</strain>
    </source>
</reference>
<keyword evidence="6" id="KW-1185">Reference proteome</keyword>
<feature type="domain" description="HTH hxlR-type" evidence="4">
    <location>
        <begin position="11"/>
        <end position="108"/>
    </location>
</feature>
<dbReference type="GO" id="GO:0003677">
    <property type="term" value="F:DNA binding"/>
    <property type="evidence" value="ECO:0007669"/>
    <property type="project" value="UniProtKB-KW"/>
</dbReference>
<accession>A0A9X3N196</accession>
<evidence type="ECO:0000313" key="6">
    <source>
        <dbReference type="Proteomes" id="UP001149140"/>
    </source>
</evidence>
<dbReference type="RefSeq" id="WP_270042330.1">
    <property type="nucleotide sequence ID" value="NZ_JAPDOD010000022.1"/>
</dbReference>
<comment type="caution">
    <text evidence="5">The sequence shown here is derived from an EMBL/GenBank/DDBJ whole genome shotgun (WGS) entry which is preliminary data.</text>
</comment>
<dbReference type="EMBL" id="JAPDOD010000022">
    <property type="protein sequence ID" value="MDA0163088.1"/>
    <property type="molecule type" value="Genomic_DNA"/>
</dbReference>
<proteinExistence type="predicted"/>
<evidence type="ECO:0000313" key="5">
    <source>
        <dbReference type="EMBL" id="MDA0163088.1"/>
    </source>
</evidence>
<dbReference type="InterPro" id="IPR036388">
    <property type="entry name" value="WH-like_DNA-bd_sf"/>
</dbReference>
<dbReference type="InterPro" id="IPR002577">
    <property type="entry name" value="HTH_HxlR"/>
</dbReference>
<organism evidence="5 6">
    <name type="scientific">Solirubrobacter ginsenosidimutans</name>
    <dbReference type="NCBI Taxonomy" id="490573"/>
    <lineage>
        <taxon>Bacteria</taxon>
        <taxon>Bacillati</taxon>
        <taxon>Actinomycetota</taxon>
        <taxon>Thermoleophilia</taxon>
        <taxon>Solirubrobacterales</taxon>
        <taxon>Solirubrobacteraceae</taxon>
        <taxon>Solirubrobacter</taxon>
    </lineage>
</organism>
<evidence type="ECO:0000259" key="4">
    <source>
        <dbReference type="PROSITE" id="PS51118"/>
    </source>
</evidence>
<evidence type="ECO:0000256" key="1">
    <source>
        <dbReference type="ARBA" id="ARBA00023015"/>
    </source>
</evidence>
<dbReference type="Pfam" id="PF01638">
    <property type="entry name" value="HxlR"/>
    <property type="match status" value="1"/>
</dbReference>
<name>A0A9X3N196_9ACTN</name>
<dbReference type="PANTHER" id="PTHR33204">
    <property type="entry name" value="TRANSCRIPTIONAL REGULATOR, MARR FAMILY"/>
    <property type="match status" value="1"/>
</dbReference>
<gene>
    <name evidence="5" type="ORF">OM076_22635</name>
</gene>
<dbReference type="PANTHER" id="PTHR33204:SF18">
    <property type="entry name" value="TRANSCRIPTIONAL REGULATORY PROTEIN"/>
    <property type="match status" value="1"/>
</dbReference>
<dbReference type="AlphaFoldDB" id="A0A9X3N196"/>
<evidence type="ECO:0000256" key="2">
    <source>
        <dbReference type="ARBA" id="ARBA00023125"/>
    </source>
</evidence>
<sequence length="148" mass="17200">MKHRALDEVYCSVARTWSVLGDRWTMLVLREAFAGTSRFDSFQSKLEIGRTLLSERLNRLVEEGIFDRVRYSEKPERFEYKLTRKGLDLYPVLLALMEWGDRYKVEDPPVRLFHKACGEEADPHLVCSHCAEPVAYGDLRAEYAPGAW</sequence>
<protein>
    <submittedName>
        <fullName evidence="5">Helix-turn-helix transcriptional regulator</fullName>
    </submittedName>
</protein>
<keyword evidence="2" id="KW-0238">DNA-binding</keyword>
<keyword evidence="1" id="KW-0805">Transcription regulation</keyword>
<keyword evidence="3" id="KW-0804">Transcription</keyword>
<evidence type="ECO:0000256" key="3">
    <source>
        <dbReference type="ARBA" id="ARBA00023163"/>
    </source>
</evidence>
<dbReference type="Gene3D" id="1.10.10.10">
    <property type="entry name" value="Winged helix-like DNA-binding domain superfamily/Winged helix DNA-binding domain"/>
    <property type="match status" value="1"/>
</dbReference>
<dbReference type="PROSITE" id="PS51118">
    <property type="entry name" value="HTH_HXLR"/>
    <property type="match status" value="1"/>
</dbReference>
<dbReference type="InterPro" id="IPR036390">
    <property type="entry name" value="WH_DNA-bd_sf"/>
</dbReference>
<dbReference type="Proteomes" id="UP001149140">
    <property type="component" value="Unassembled WGS sequence"/>
</dbReference>